<dbReference type="Pfam" id="PF13304">
    <property type="entry name" value="AAA_21"/>
    <property type="match status" value="1"/>
</dbReference>
<name>A0A382BNV3_9ZZZZ</name>
<dbReference type="CDD" id="cd00267">
    <property type="entry name" value="ABC_ATPase"/>
    <property type="match status" value="1"/>
</dbReference>
<dbReference type="SUPFAM" id="SSF52540">
    <property type="entry name" value="P-loop containing nucleoside triphosphate hydrolases"/>
    <property type="match status" value="1"/>
</dbReference>
<dbReference type="GO" id="GO:0016887">
    <property type="term" value="F:ATP hydrolysis activity"/>
    <property type="evidence" value="ECO:0007669"/>
    <property type="project" value="InterPro"/>
</dbReference>
<reference evidence="2" key="1">
    <citation type="submission" date="2018-05" db="EMBL/GenBank/DDBJ databases">
        <authorList>
            <person name="Lanie J.A."/>
            <person name="Ng W.-L."/>
            <person name="Kazmierczak K.M."/>
            <person name="Andrzejewski T.M."/>
            <person name="Davidsen T.M."/>
            <person name="Wayne K.J."/>
            <person name="Tettelin H."/>
            <person name="Glass J.I."/>
            <person name="Rusch D."/>
            <person name="Podicherti R."/>
            <person name="Tsui H.-C.T."/>
            <person name="Winkler M.E."/>
        </authorList>
    </citation>
    <scope>NUCLEOTIDE SEQUENCE</scope>
</reference>
<organism evidence="2">
    <name type="scientific">marine metagenome</name>
    <dbReference type="NCBI Taxonomy" id="408172"/>
    <lineage>
        <taxon>unclassified sequences</taxon>
        <taxon>metagenomes</taxon>
        <taxon>ecological metagenomes</taxon>
    </lineage>
</organism>
<dbReference type="GO" id="GO:0005524">
    <property type="term" value="F:ATP binding"/>
    <property type="evidence" value="ECO:0007669"/>
    <property type="project" value="InterPro"/>
</dbReference>
<dbReference type="InterPro" id="IPR003959">
    <property type="entry name" value="ATPase_AAA_core"/>
</dbReference>
<sequence length="694" mass="76626">FGRSGAGKSSILEGLAKACSGLRSLSRQRAPDGRSGLILRLGLGESGDTEEDLENMATSFEGESAKFDQRISEVGLDPIADGLHTWTAAALIGDDGMAEIVETNQTWDYHNEINYPIQGLLERAAEVAVELAGGMDRNLVIDPDDVVHLHRVTNAFLNSRNLLLASTGEMSLALDANPEVRASLGCLATSMERARSSGFFDVGDSTSSYGQLTRLVSPLYDFAERYRRSPNRWLIHPTWKMEVDTRKRSEFFEPELSRGMGRAVYLGGNIEQSVKDFERALTDAMPILHDRLIGPLLIRRHETFGLTDERLDVARSGILAPMSPGLAKVGDSPDNPWWEQIIPTGGVDVRQTVRACCVLLANRANELLPDFFQEHGEIVVLPPSIRKWTTVSQSHIRIYLDQDGSRIPLESVGSGIRRWLIAVVDWAYQDLLSANLEEISRFSGGNTPIHERVEFVGKLSECAPTIDVRTGFLIVDEPELHLDPRAQLQVAKWLKAVSEEGKSIVLASHSPAFLTYQSHEATLTAVMSVAGMTTIQDMSTGLLEWCQEYGELVGLTHADTIMLCAGFIVVEGLHDSKVLRHFFSNQLAAARVELLHLHGTHQGEEALINTEFFAGLGKPVGILLDNIRHNRDQILRPDGRLTSEEKALKRMWMALEHQGVKVAAGGHPYPDVMCALPEDAVRRAFPSAEFSGWD</sequence>
<evidence type="ECO:0000259" key="1">
    <source>
        <dbReference type="Pfam" id="PF13304"/>
    </source>
</evidence>
<dbReference type="Gene3D" id="3.40.50.300">
    <property type="entry name" value="P-loop containing nucleotide triphosphate hydrolases"/>
    <property type="match status" value="1"/>
</dbReference>
<feature type="domain" description="ATPase AAA-type core" evidence="1">
    <location>
        <begin position="377"/>
        <end position="514"/>
    </location>
</feature>
<evidence type="ECO:0000313" key="2">
    <source>
        <dbReference type="EMBL" id="SVB15508.1"/>
    </source>
</evidence>
<dbReference type="EMBL" id="UINC01030696">
    <property type="protein sequence ID" value="SVB15508.1"/>
    <property type="molecule type" value="Genomic_DNA"/>
</dbReference>
<feature type="non-terminal residue" evidence="2">
    <location>
        <position position="1"/>
    </location>
</feature>
<protein>
    <recommendedName>
        <fullName evidence="1">ATPase AAA-type core domain-containing protein</fullName>
    </recommendedName>
</protein>
<dbReference type="PANTHER" id="PTHR43581:SF2">
    <property type="entry name" value="EXCINUCLEASE ATPASE SUBUNIT"/>
    <property type="match status" value="1"/>
</dbReference>
<dbReference type="AlphaFoldDB" id="A0A382BNV3"/>
<dbReference type="InterPro" id="IPR027417">
    <property type="entry name" value="P-loop_NTPase"/>
</dbReference>
<dbReference type="InterPro" id="IPR051396">
    <property type="entry name" value="Bact_Antivir_Def_Nuclease"/>
</dbReference>
<feature type="non-terminal residue" evidence="2">
    <location>
        <position position="694"/>
    </location>
</feature>
<proteinExistence type="predicted"/>
<gene>
    <name evidence="2" type="ORF">METZ01_LOCUS168362</name>
</gene>
<accession>A0A382BNV3</accession>
<dbReference type="PANTHER" id="PTHR43581">
    <property type="entry name" value="ATP/GTP PHOSPHATASE"/>
    <property type="match status" value="1"/>
</dbReference>